<dbReference type="PATRIC" id="fig|388467.6.peg.4322"/>
<dbReference type="NCBIfam" id="NF033486">
    <property type="entry name" value="harvest_ssl1498"/>
    <property type="match status" value="1"/>
</dbReference>
<proteinExistence type="predicted"/>
<organism evidence="3 4">
    <name type="scientific">Planktothrix agardhii (strain NIVA-CYA 126/8)</name>
    <dbReference type="NCBI Taxonomy" id="388467"/>
    <lineage>
        <taxon>Bacteria</taxon>
        <taxon>Bacillati</taxon>
        <taxon>Cyanobacteriota</taxon>
        <taxon>Cyanophyceae</taxon>
        <taxon>Oscillatoriophycideae</taxon>
        <taxon>Oscillatoriales</taxon>
        <taxon>Microcoleaceae</taxon>
        <taxon>Planktothrix</taxon>
    </lineage>
</organism>
<dbReference type="HOGENOM" id="CLU_170426_0_0_3"/>
<keyword evidence="2" id="KW-0472">Membrane</keyword>
<evidence type="ECO:0008006" key="5">
    <source>
        <dbReference type="Google" id="ProtNLM"/>
    </source>
</evidence>
<dbReference type="STRING" id="388467.A19Y_4385"/>
<dbReference type="RefSeq" id="WP_026787488.1">
    <property type="nucleotide sequence ID" value="NZ_CM002803.1"/>
</dbReference>
<reference evidence="3 4" key="1">
    <citation type="journal article" date="2014" name="Appl. Environ. Microbiol.">
        <title>Elucidation of insertion elements encoded on plasmids and in vitro construction of shuttle vectors from the toxic cyanobacterium Planktothrix.</title>
        <authorList>
            <person name="Christiansen G."/>
            <person name="Goesmann A."/>
            <person name="Kurmayer R."/>
        </authorList>
    </citation>
    <scope>NUCLEOTIDE SEQUENCE [LARGE SCALE GENOMIC DNA]</scope>
    <source>
        <strain evidence="3 4">NIVA-CYA 126/8</strain>
    </source>
</reference>
<evidence type="ECO:0000313" key="4">
    <source>
        <dbReference type="Proteomes" id="UP000027395"/>
    </source>
</evidence>
<dbReference type="Pfam" id="PF26394">
    <property type="entry name" value="Psb34"/>
    <property type="match status" value="1"/>
</dbReference>
<protein>
    <recommendedName>
        <fullName evidence="5">Ssl1498 family light-harvesting-like protein</fullName>
    </recommendedName>
</protein>
<dbReference type="EMBL" id="CM002803">
    <property type="protein sequence ID" value="KEI69051.1"/>
    <property type="molecule type" value="Genomic_DNA"/>
</dbReference>
<feature type="transmembrane region" description="Helical" evidence="2">
    <location>
        <begin position="76"/>
        <end position="97"/>
    </location>
</feature>
<evidence type="ECO:0000256" key="2">
    <source>
        <dbReference type="SAM" id="Phobius"/>
    </source>
</evidence>
<evidence type="ECO:0000313" key="3">
    <source>
        <dbReference type="EMBL" id="KEI69051.1"/>
    </source>
</evidence>
<keyword evidence="4" id="KW-1185">Reference proteome</keyword>
<sequence length="98" mass="10758">MTNSKITGKTLNPNPEHRSDGSELIPAEIPTNDPQSPDIAAETGYTKDDEGLLNNFAVEPDIYPSEYPSTRQQKRYIFLGAGAVLFVVILLMITFSVS</sequence>
<gene>
    <name evidence="3" type="ORF">A19Y_4385</name>
</gene>
<feature type="region of interest" description="Disordered" evidence="1">
    <location>
        <begin position="1"/>
        <end position="36"/>
    </location>
</feature>
<feature type="compositionally biased region" description="Polar residues" evidence="1">
    <location>
        <begin position="1"/>
        <end position="13"/>
    </location>
</feature>
<keyword evidence="2" id="KW-1133">Transmembrane helix</keyword>
<accession>A0A073CLL9</accession>
<keyword evidence="2" id="KW-0812">Transmembrane</keyword>
<dbReference type="AlphaFoldDB" id="A0A073CLL9"/>
<evidence type="ECO:0000256" key="1">
    <source>
        <dbReference type="SAM" id="MobiDB-lite"/>
    </source>
</evidence>
<dbReference type="InterPro" id="IPR048028">
    <property type="entry name" value="Psb34-like"/>
</dbReference>
<dbReference type="eggNOG" id="ENOG5033BN1">
    <property type="taxonomic scope" value="Bacteria"/>
</dbReference>
<name>A0A073CLL9_PLAA1</name>
<dbReference type="Proteomes" id="UP000027395">
    <property type="component" value="Chromosome"/>
</dbReference>